<accession>A0A1G6GD68</accession>
<keyword evidence="1" id="KW-0732">Signal</keyword>
<feature type="chain" id="PRO_5039581988" description="SurA N-terminal domain-containing protein" evidence="1">
    <location>
        <begin position="24"/>
        <end position="173"/>
    </location>
</feature>
<dbReference type="PROSITE" id="PS51257">
    <property type="entry name" value="PROKAR_LIPOPROTEIN"/>
    <property type="match status" value="1"/>
</dbReference>
<evidence type="ECO:0008006" key="4">
    <source>
        <dbReference type="Google" id="ProtNLM"/>
    </source>
</evidence>
<feature type="signal peptide" evidence="1">
    <location>
        <begin position="1"/>
        <end position="23"/>
    </location>
</feature>
<evidence type="ECO:0000313" key="3">
    <source>
        <dbReference type="Proteomes" id="UP000199086"/>
    </source>
</evidence>
<dbReference type="RefSeq" id="WP_139283109.1">
    <property type="nucleotide sequence ID" value="NZ_FMYF01000001.1"/>
</dbReference>
<evidence type="ECO:0000313" key="2">
    <source>
        <dbReference type="EMBL" id="SDB79914.1"/>
    </source>
</evidence>
<dbReference type="STRING" id="1577474.GA0111570_101186"/>
<evidence type="ECO:0000256" key="1">
    <source>
        <dbReference type="SAM" id="SignalP"/>
    </source>
</evidence>
<dbReference type="OrthoDB" id="3732432at2"/>
<sequence length="173" mass="17412">MALRALPALASAGALILTLSGCAGGSGSDAVVIDGRRVSVTEVERTADAVAKTVRGDSATLRDQQLVVAALVAQALADSAAEKAGQPITPADRDAALASISGGTQIADVPDARPYAVAVGDIVYAQKALGAEAIAAQQVNTSIRVNPRYGSWDTQQMSLVSGTGSLSVPVTVR</sequence>
<dbReference type="EMBL" id="FMYF01000001">
    <property type="protein sequence ID" value="SDB79914.1"/>
    <property type="molecule type" value="Genomic_DNA"/>
</dbReference>
<name>A0A1G6GD68_9ACTN</name>
<protein>
    <recommendedName>
        <fullName evidence="4">SurA N-terminal domain-containing protein</fullName>
    </recommendedName>
</protein>
<gene>
    <name evidence="2" type="ORF">GA0111570_101186</name>
</gene>
<organism evidence="2 3">
    <name type="scientific">Raineyella antarctica</name>
    <dbReference type="NCBI Taxonomy" id="1577474"/>
    <lineage>
        <taxon>Bacteria</taxon>
        <taxon>Bacillati</taxon>
        <taxon>Actinomycetota</taxon>
        <taxon>Actinomycetes</taxon>
        <taxon>Propionibacteriales</taxon>
        <taxon>Propionibacteriaceae</taxon>
        <taxon>Raineyella</taxon>
    </lineage>
</organism>
<dbReference type="AlphaFoldDB" id="A0A1G6GD68"/>
<dbReference type="Proteomes" id="UP000199086">
    <property type="component" value="Unassembled WGS sequence"/>
</dbReference>
<proteinExistence type="predicted"/>
<reference evidence="2 3" key="1">
    <citation type="submission" date="2016-06" db="EMBL/GenBank/DDBJ databases">
        <authorList>
            <person name="Olsen C.W."/>
            <person name="Carey S."/>
            <person name="Hinshaw L."/>
            <person name="Karasin A.I."/>
        </authorList>
    </citation>
    <scope>NUCLEOTIDE SEQUENCE [LARGE SCALE GENOMIC DNA]</scope>
    <source>
        <strain evidence="2 3">LZ-22</strain>
    </source>
</reference>
<keyword evidence="3" id="KW-1185">Reference proteome</keyword>